<protein>
    <submittedName>
        <fullName evidence="2">Glucose-1-phosphate cytidylyltransferase</fullName>
        <ecNumber evidence="2">2.7.7.33</ecNumber>
    </submittedName>
</protein>
<dbReference type="NCBIfam" id="TIGR02623">
    <property type="entry name" value="G1P_cyt_trans"/>
    <property type="match status" value="1"/>
</dbReference>
<sequence length="256" mass="28821">MKAVILAGGLGTRISEETSLRPKPMIEIGGKPMLWHIMMVYSSHGIHDFVICCGYRGYMIKEYFANYFLHMSDVTFDMANNAMQVHHRYAEPWRVTLVDTGEDTMTGGRLKRVRDYVQDGDFCFTYGDGIADIDITQEIVFHQQHGKLATIAAVQPPGRYGALAMEGECVAGFHEKPRGDGGLINGGFFILSPRCIDYIENDASSWEVEPLTRLAAEGELMAFEHQGFWQPMDTLREKNVLEGLWASGKAPWKTWS</sequence>
<comment type="caution">
    <text evidence="2">The sequence shown here is derived from an EMBL/GenBank/DDBJ whole genome shotgun (WGS) entry which is preliminary data.</text>
</comment>
<dbReference type="CDD" id="cd02524">
    <property type="entry name" value="G1P_cytidylyltransferase"/>
    <property type="match status" value="1"/>
</dbReference>
<keyword evidence="2" id="KW-0808">Transferase</keyword>
<accession>A0ABW0J880</accession>
<dbReference type="Proteomes" id="UP001596103">
    <property type="component" value="Unassembled WGS sequence"/>
</dbReference>
<evidence type="ECO:0000313" key="3">
    <source>
        <dbReference type="Proteomes" id="UP001596103"/>
    </source>
</evidence>
<gene>
    <name evidence="2" type="primary">rfbF</name>
    <name evidence="2" type="ORF">ACFPTO_10120</name>
</gene>
<dbReference type="InterPro" id="IPR029044">
    <property type="entry name" value="Nucleotide-diphossugar_trans"/>
</dbReference>
<proteinExistence type="predicted"/>
<dbReference type="PANTHER" id="PTHR47183">
    <property type="entry name" value="GLUCOSE-1-PHOSPHATE CYTIDYLYLTRANSFERASE-RELATED"/>
    <property type="match status" value="1"/>
</dbReference>
<evidence type="ECO:0000259" key="1">
    <source>
        <dbReference type="Pfam" id="PF00483"/>
    </source>
</evidence>
<dbReference type="Gene3D" id="3.90.550.10">
    <property type="entry name" value="Spore Coat Polysaccharide Biosynthesis Protein SpsA, Chain A"/>
    <property type="match status" value="1"/>
</dbReference>
<dbReference type="EMBL" id="JBHSMP010000013">
    <property type="protein sequence ID" value="MFC5429156.1"/>
    <property type="molecule type" value="Genomic_DNA"/>
</dbReference>
<keyword evidence="3" id="KW-1185">Reference proteome</keyword>
<dbReference type="EC" id="2.7.7.33" evidence="2"/>
<dbReference type="GO" id="GO:0047343">
    <property type="term" value="F:glucose-1-phosphate cytidylyltransferase activity"/>
    <property type="evidence" value="ECO:0007669"/>
    <property type="project" value="UniProtKB-EC"/>
</dbReference>
<dbReference type="InterPro" id="IPR013446">
    <property type="entry name" value="G1P_cyt_trans-like"/>
</dbReference>
<organism evidence="2 3">
    <name type="scientific">Paraburkholderia denitrificans</name>
    <dbReference type="NCBI Taxonomy" id="694025"/>
    <lineage>
        <taxon>Bacteria</taxon>
        <taxon>Pseudomonadati</taxon>
        <taxon>Pseudomonadota</taxon>
        <taxon>Betaproteobacteria</taxon>
        <taxon>Burkholderiales</taxon>
        <taxon>Burkholderiaceae</taxon>
        <taxon>Paraburkholderia</taxon>
    </lineage>
</organism>
<dbReference type="InterPro" id="IPR046981">
    <property type="entry name" value="G1P_cyt_trans"/>
</dbReference>
<keyword evidence="2" id="KW-0548">Nucleotidyltransferase</keyword>
<feature type="domain" description="Nucleotidyl transferase" evidence="1">
    <location>
        <begin position="2"/>
        <end position="207"/>
    </location>
</feature>
<dbReference type="PANTHER" id="PTHR47183:SF1">
    <property type="entry name" value="GLUCOSE-1-PHOSPHATE CYTIDYLYLTRANSFERASE"/>
    <property type="match status" value="1"/>
</dbReference>
<dbReference type="InterPro" id="IPR005835">
    <property type="entry name" value="NTP_transferase_dom"/>
</dbReference>
<dbReference type="Pfam" id="PF00483">
    <property type="entry name" value="NTP_transferase"/>
    <property type="match status" value="1"/>
</dbReference>
<reference evidence="3" key="1">
    <citation type="journal article" date="2019" name="Int. J. Syst. Evol. Microbiol.">
        <title>The Global Catalogue of Microorganisms (GCM) 10K type strain sequencing project: providing services to taxonomists for standard genome sequencing and annotation.</title>
        <authorList>
            <consortium name="The Broad Institute Genomics Platform"/>
            <consortium name="The Broad Institute Genome Sequencing Center for Infectious Disease"/>
            <person name="Wu L."/>
            <person name="Ma J."/>
        </authorList>
    </citation>
    <scope>NUCLEOTIDE SEQUENCE [LARGE SCALE GENOMIC DNA]</scope>
    <source>
        <strain evidence="3">CCUG 56042</strain>
    </source>
</reference>
<dbReference type="RefSeq" id="WP_377711235.1">
    <property type="nucleotide sequence ID" value="NZ_JBHSMP010000013.1"/>
</dbReference>
<name>A0ABW0J880_9BURK</name>
<dbReference type="SUPFAM" id="SSF53448">
    <property type="entry name" value="Nucleotide-diphospho-sugar transferases"/>
    <property type="match status" value="1"/>
</dbReference>
<evidence type="ECO:0000313" key="2">
    <source>
        <dbReference type="EMBL" id="MFC5429156.1"/>
    </source>
</evidence>